<keyword evidence="3 6" id="KW-0812">Transmembrane</keyword>
<evidence type="ECO:0000256" key="1">
    <source>
        <dbReference type="ARBA" id="ARBA00004141"/>
    </source>
</evidence>
<dbReference type="Pfam" id="PF00230">
    <property type="entry name" value="MIP"/>
    <property type="match status" value="1"/>
</dbReference>
<dbReference type="InterPro" id="IPR022357">
    <property type="entry name" value="MIP_CS"/>
</dbReference>
<evidence type="ECO:0000256" key="3">
    <source>
        <dbReference type="ARBA" id="ARBA00022692"/>
    </source>
</evidence>
<reference evidence="8 9" key="1">
    <citation type="submission" date="2021-05" db="EMBL/GenBank/DDBJ databases">
        <title>Mycobacterium acidophilum sp. nov., an extremely acid-tolerant member of the genus Mycobacterium.</title>
        <authorList>
            <person name="Xia J."/>
        </authorList>
    </citation>
    <scope>NUCLEOTIDE SEQUENCE [LARGE SCALE GENOMIC DNA]</scope>
    <source>
        <strain evidence="8 9">M1</strain>
    </source>
</reference>
<feature type="transmembrane region" description="Helical" evidence="7">
    <location>
        <begin position="81"/>
        <end position="103"/>
    </location>
</feature>
<keyword evidence="4 7" id="KW-1133">Transmembrane helix</keyword>
<comment type="similarity">
    <text evidence="6">Belongs to the MIP/aquaporin (TC 1.A.8) family.</text>
</comment>
<feature type="transmembrane region" description="Helical" evidence="7">
    <location>
        <begin position="37"/>
        <end position="55"/>
    </location>
</feature>
<comment type="subcellular location">
    <subcellularLocation>
        <location evidence="1">Membrane</location>
        <topology evidence="1">Multi-pass membrane protein</topology>
    </subcellularLocation>
</comment>
<sequence>MATENAAVRKYLTELIGTFMFTFSVIGILASGVECKAAISLGIGIALMVMVYASGHISGGHLNPSVSIAAYLRGALPLGDLGPYIVAQLVGALAAFGVGFGLWHDKYFGDATNLSGKIWPAFLAELIFTFALCYIVLHTATSKDSAGNSFYGLAIGLIVTVGVVAVGGISGASFNPAITFGLMLPGMFAWKFLWVYLLAEVLGAVIAAYAYKATTLDETTPTRRG</sequence>
<proteinExistence type="inferred from homology"/>
<evidence type="ECO:0000256" key="5">
    <source>
        <dbReference type="ARBA" id="ARBA00023136"/>
    </source>
</evidence>
<dbReference type="PROSITE" id="PS00221">
    <property type="entry name" value="MIP"/>
    <property type="match status" value="1"/>
</dbReference>
<keyword evidence="9" id="KW-1185">Reference proteome</keyword>
<dbReference type="PANTHER" id="PTHR45724:SF13">
    <property type="entry name" value="AQUAPORIN NIP1-1-RELATED"/>
    <property type="match status" value="1"/>
</dbReference>
<dbReference type="RefSeq" id="WP_214091147.1">
    <property type="nucleotide sequence ID" value="NZ_JAHCLR010000001.1"/>
</dbReference>
<evidence type="ECO:0000313" key="9">
    <source>
        <dbReference type="Proteomes" id="UP001519535"/>
    </source>
</evidence>
<dbReference type="InterPro" id="IPR023271">
    <property type="entry name" value="Aquaporin-like"/>
</dbReference>
<comment type="caution">
    <text evidence="8">The sequence shown here is derived from an EMBL/GenBank/DDBJ whole genome shotgun (WGS) entry which is preliminary data.</text>
</comment>
<dbReference type="PANTHER" id="PTHR45724">
    <property type="entry name" value="AQUAPORIN NIP2-1"/>
    <property type="match status" value="1"/>
</dbReference>
<dbReference type="Proteomes" id="UP001519535">
    <property type="component" value="Unassembled WGS sequence"/>
</dbReference>
<dbReference type="InterPro" id="IPR034294">
    <property type="entry name" value="Aquaporin_transptr"/>
</dbReference>
<accession>A0ABS5RF35</accession>
<evidence type="ECO:0000256" key="2">
    <source>
        <dbReference type="ARBA" id="ARBA00022448"/>
    </source>
</evidence>
<keyword evidence="5 7" id="KW-0472">Membrane</keyword>
<feature type="transmembrane region" description="Helical" evidence="7">
    <location>
        <begin position="149"/>
        <end position="172"/>
    </location>
</feature>
<gene>
    <name evidence="8" type="ORF">KIH27_01620</name>
</gene>
<dbReference type="Gene3D" id="1.20.1080.10">
    <property type="entry name" value="Glycerol uptake facilitator protein"/>
    <property type="match status" value="1"/>
</dbReference>
<dbReference type="SUPFAM" id="SSF81338">
    <property type="entry name" value="Aquaporin-like"/>
    <property type="match status" value="1"/>
</dbReference>
<feature type="transmembrane region" description="Helical" evidence="7">
    <location>
        <begin position="192"/>
        <end position="211"/>
    </location>
</feature>
<organism evidence="8 9">
    <name type="scientific">Mycolicibacter acidiphilus</name>
    <dbReference type="NCBI Taxonomy" id="2835306"/>
    <lineage>
        <taxon>Bacteria</taxon>
        <taxon>Bacillati</taxon>
        <taxon>Actinomycetota</taxon>
        <taxon>Actinomycetes</taxon>
        <taxon>Mycobacteriales</taxon>
        <taxon>Mycobacteriaceae</taxon>
        <taxon>Mycolicibacter</taxon>
    </lineage>
</organism>
<protein>
    <submittedName>
        <fullName evidence="8">Aquaporin</fullName>
    </submittedName>
</protein>
<evidence type="ECO:0000256" key="7">
    <source>
        <dbReference type="SAM" id="Phobius"/>
    </source>
</evidence>
<keyword evidence="2 6" id="KW-0813">Transport</keyword>
<feature type="transmembrane region" description="Helical" evidence="7">
    <location>
        <begin position="12"/>
        <end position="31"/>
    </location>
</feature>
<evidence type="ECO:0000313" key="8">
    <source>
        <dbReference type="EMBL" id="MBS9532284.1"/>
    </source>
</evidence>
<dbReference type="InterPro" id="IPR000425">
    <property type="entry name" value="MIP"/>
</dbReference>
<evidence type="ECO:0000256" key="4">
    <source>
        <dbReference type="ARBA" id="ARBA00022989"/>
    </source>
</evidence>
<name>A0ABS5RF35_9MYCO</name>
<feature type="transmembrane region" description="Helical" evidence="7">
    <location>
        <begin position="118"/>
        <end position="137"/>
    </location>
</feature>
<dbReference type="EMBL" id="JAHCLR010000001">
    <property type="protein sequence ID" value="MBS9532284.1"/>
    <property type="molecule type" value="Genomic_DNA"/>
</dbReference>
<dbReference type="PRINTS" id="PR00783">
    <property type="entry name" value="MINTRINSICP"/>
</dbReference>
<evidence type="ECO:0000256" key="6">
    <source>
        <dbReference type="RuleBase" id="RU000477"/>
    </source>
</evidence>